<sequence>MLIAILALVFVHYNATGVWTFNYEELLNTPMSSGVEYC</sequence>
<organism evidence="1 2">
    <name type="scientific">Escherichia coli</name>
    <dbReference type="NCBI Taxonomy" id="562"/>
    <lineage>
        <taxon>Bacteria</taxon>
        <taxon>Pseudomonadati</taxon>
        <taxon>Pseudomonadota</taxon>
        <taxon>Gammaproteobacteria</taxon>
        <taxon>Enterobacterales</taxon>
        <taxon>Enterobacteriaceae</taxon>
        <taxon>Escherichia</taxon>
    </lineage>
</organism>
<evidence type="ECO:0000313" key="1">
    <source>
        <dbReference type="EMBL" id="SPX16398.1"/>
    </source>
</evidence>
<keyword evidence="1" id="KW-0560">Oxidoreductase</keyword>
<accession>A0A2X1N4P4</accession>
<dbReference type="EMBL" id="UASD01000009">
    <property type="protein sequence ID" value="SPX16398.1"/>
    <property type="molecule type" value="Genomic_DNA"/>
</dbReference>
<evidence type="ECO:0000313" key="2">
    <source>
        <dbReference type="Proteomes" id="UP000250780"/>
    </source>
</evidence>
<dbReference type="EC" id="1.6.5.11" evidence="1"/>
<dbReference type="GO" id="GO:0016491">
    <property type="term" value="F:oxidoreductase activity"/>
    <property type="evidence" value="ECO:0007669"/>
    <property type="project" value="UniProtKB-KW"/>
</dbReference>
<name>A0A2X1N4P4_ECOLX</name>
<proteinExistence type="predicted"/>
<gene>
    <name evidence="1" type="primary">nuoM_3</name>
    <name evidence="1" type="ORF">NCTC9073_04172</name>
</gene>
<protein>
    <submittedName>
        <fullName evidence="1">NADH dehydrogenase I subunit M</fullName>
        <ecNumber evidence="1">1.6.5.11</ecNumber>
    </submittedName>
</protein>
<reference evidence="1 2" key="1">
    <citation type="submission" date="2018-06" db="EMBL/GenBank/DDBJ databases">
        <authorList>
            <consortium name="Pathogen Informatics"/>
            <person name="Doyle S."/>
        </authorList>
    </citation>
    <scope>NUCLEOTIDE SEQUENCE [LARGE SCALE GENOMIC DNA]</scope>
    <source>
        <strain evidence="1 2">NCTC9073</strain>
    </source>
</reference>
<dbReference type="AlphaFoldDB" id="A0A2X1N4P4"/>
<dbReference type="Proteomes" id="UP000250780">
    <property type="component" value="Unassembled WGS sequence"/>
</dbReference>